<dbReference type="InterPro" id="IPR006076">
    <property type="entry name" value="FAD-dep_OxRdtase"/>
</dbReference>
<dbReference type="EMBL" id="SACL01000001">
    <property type="protein sequence ID" value="RVT99039.1"/>
    <property type="molecule type" value="Genomic_DNA"/>
</dbReference>
<proteinExistence type="predicted"/>
<dbReference type="SUPFAM" id="SSF51905">
    <property type="entry name" value="FAD/NAD(P)-binding domain"/>
    <property type="match status" value="1"/>
</dbReference>
<dbReference type="GO" id="GO:0005737">
    <property type="term" value="C:cytoplasm"/>
    <property type="evidence" value="ECO:0007669"/>
    <property type="project" value="TreeGrafter"/>
</dbReference>
<comment type="caution">
    <text evidence="3">The sequence shown here is derived from an EMBL/GenBank/DDBJ whole genome shotgun (WGS) entry which is preliminary data.</text>
</comment>
<dbReference type="Gene3D" id="3.50.50.60">
    <property type="entry name" value="FAD/NAD(P)-binding domain"/>
    <property type="match status" value="1"/>
</dbReference>
<dbReference type="GO" id="GO:0016491">
    <property type="term" value="F:oxidoreductase activity"/>
    <property type="evidence" value="ECO:0007669"/>
    <property type="project" value="UniProtKB-KW"/>
</dbReference>
<organism evidence="3 4">
    <name type="scientific">Rhodovarius crocodyli</name>
    <dbReference type="NCBI Taxonomy" id="1979269"/>
    <lineage>
        <taxon>Bacteria</taxon>
        <taxon>Pseudomonadati</taxon>
        <taxon>Pseudomonadota</taxon>
        <taxon>Alphaproteobacteria</taxon>
        <taxon>Acetobacterales</taxon>
        <taxon>Roseomonadaceae</taxon>
        <taxon>Rhodovarius</taxon>
    </lineage>
</organism>
<dbReference type="InterPro" id="IPR036188">
    <property type="entry name" value="FAD/NAD-bd_sf"/>
</dbReference>
<name>A0A437MN24_9PROT</name>
<protein>
    <submittedName>
        <fullName evidence="3">FAD-binding oxidoreductase</fullName>
    </submittedName>
</protein>
<dbReference type="PANTHER" id="PTHR13847:SF287">
    <property type="entry name" value="FAD-DEPENDENT OXIDOREDUCTASE DOMAIN-CONTAINING PROTEIN 1"/>
    <property type="match status" value="1"/>
</dbReference>
<dbReference type="PANTHER" id="PTHR13847">
    <property type="entry name" value="SARCOSINE DEHYDROGENASE-RELATED"/>
    <property type="match status" value="1"/>
</dbReference>
<evidence type="ECO:0000256" key="1">
    <source>
        <dbReference type="ARBA" id="ARBA00023002"/>
    </source>
</evidence>
<dbReference type="Gene3D" id="3.30.9.10">
    <property type="entry name" value="D-Amino Acid Oxidase, subunit A, domain 2"/>
    <property type="match status" value="1"/>
</dbReference>
<accession>A0A437MN24</accession>
<dbReference type="OrthoDB" id="7421214at2"/>
<keyword evidence="1" id="KW-0560">Oxidoreductase</keyword>
<gene>
    <name evidence="3" type="ORF">EOD42_02725</name>
</gene>
<feature type="domain" description="FAD dependent oxidoreductase" evidence="2">
    <location>
        <begin position="10"/>
        <end position="347"/>
    </location>
</feature>
<reference evidence="3 4" key="1">
    <citation type="submission" date="2019-01" db="EMBL/GenBank/DDBJ databases">
        <authorList>
            <person name="Chen W.-M."/>
        </authorList>
    </citation>
    <scope>NUCLEOTIDE SEQUENCE [LARGE SCALE GENOMIC DNA]</scope>
    <source>
        <strain evidence="3 4">CCP-6</strain>
    </source>
</reference>
<evidence type="ECO:0000313" key="3">
    <source>
        <dbReference type="EMBL" id="RVT99039.1"/>
    </source>
</evidence>
<evidence type="ECO:0000259" key="2">
    <source>
        <dbReference type="Pfam" id="PF01266"/>
    </source>
</evidence>
<sequence length="372" mass="40083">MQVMDTQRVDAIVVGAGMSGATAAANLAETHKVALLEMEDTAGYHTTGRSAAIWIRNYGAHDVRVLTAASKEFFQSPPEGFTDTALAADRPVMHIAPAAQVQVLHDLVQGGAVIEEISPARAKELVPALRDGYVAAAALETDCFDMEVAALHQGYLRQLKHRGGIIALRNRASRIWRQDGMWHAETSAGAVFIAPAIVDAAGAWGDEVATLAGEPTVGLQPKRRTGVIIDPTPFDVHHWPLVDDASHTWYARPEARSKLMLSPADETDTEPCDAQPDELDVAIAVDRMQQAMTIEVRRVEHSWAGLRTFAPDRSLVIGPGRQPGFFWMCGQGGYGIQTAPAAGRLIATQIRGEAPPADVAEAVPLLDPKRFN</sequence>
<dbReference type="Pfam" id="PF01266">
    <property type="entry name" value="DAO"/>
    <property type="match status" value="1"/>
</dbReference>
<keyword evidence="4" id="KW-1185">Reference proteome</keyword>
<dbReference type="Proteomes" id="UP000282957">
    <property type="component" value="Unassembled WGS sequence"/>
</dbReference>
<dbReference type="AlphaFoldDB" id="A0A437MN24"/>
<evidence type="ECO:0000313" key="4">
    <source>
        <dbReference type="Proteomes" id="UP000282957"/>
    </source>
</evidence>